<dbReference type="GO" id="GO:0004674">
    <property type="term" value="F:protein serine/threonine kinase activity"/>
    <property type="evidence" value="ECO:0007669"/>
    <property type="project" value="UniProtKB-KW"/>
</dbReference>
<gene>
    <name evidence="12" type="primary">mkcD</name>
    <name evidence="12" type="ORF">DFA_08719</name>
</gene>
<feature type="region of interest" description="Disordered" evidence="10">
    <location>
        <begin position="1"/>
        <end position="96"/>
    </location>
</feature>
<dbReference type="PROSITE" id="PS50011">
    <property type="entry name" value="PROTEIN_KINASE_DOM"/>
    <property type="match status" value="1"/>
</dbReference>
<dbReference type="EMBL" id="GL883021">
    <property type="protein sequence ID" value="EGG17721.1"/>
    <property type="molecule type" value="Genomic_DNA"/>
</dbReference>
<dbReference type="PRINTS" id="PR00109">
    <property type="entry name" value="TYRKINASE"/>
</dbReference>
<comment type="cofactor">
    <cofactor evidence="1">
        <name>Mg(2+)</name>
        <dbReference type="ChEBI" id="CHEBI:18420"/>
    </cofactor>
</comment>
<evidence type="ECO:0000313" key="12">
    <source>
        <dbReference type="EMBL" id="EGG17721.1"/>
    </source>
</evidence>
<dbReference type="InterPro" id="IPR008271">
    <property type="entry name" value="Ser/Thr_kinase_AS"/>
</dbReference>
<dbReference type="SUPFAM" id="SSF56112">
    <property type="entry name" value="Protein kinase-like (PK-like)"/>
    <property type="match status" value="1"/>
</dbReference>
<dbReference type="SMART" id="SM00220">
    <property type="entry name" value="S_TKc"/>
    <property type="match status" value="1"/>
</dbReference>
<evidence type="ECO:0000256" key="5">
    <source>
        <dbReference type="ARBA" id="ARBA00022679"/>
    </source>
</evidence>
<dbReference type="Pfam" id="PF00069">
    <property type="entry name" value="Pkinase"/>
    <property type="match status" value="1"/>
</dbReference>
<dbReference type="AlphaFoldDB" id="F4Q3W5"/>
<evidence type="ECO:0000256" key="3">
    <source>
        <dbReference type="ARBA" id="ARBA00012513"/>
    </source>
</evidence>
<evidence type="ECO:0000259" key="11">
    <source>
        <dbReference type="PROSITE" id="PS50011"/>
    </source>
</evidence>
<evidence type="ECO:0000256" key="10">
    <source>
        <dbReference type="SAM" id="MobiDB-lite"/>
    </source>
</evidence>
<dbReference type="Proteomes" id="UP000007797">
    <property type="component" value="Unassembled WGS sequence"/>
</dbReference>
<keyword evidence="8" id="KW-0067">ATP-binding</keyword>
<dbReference type="OMA" id="FWMPPEQ"/>
<dbReference type="CDD" id="cd05122">
    <property type="entry name" value="PKc_STE"/>
    <property type="match status" value="1"/>
</dbReference>
<feature type="domain" description="Protein kinase" evidence="11">
    <location>
        <begin position="343"/>
        <end position="598"/>
    </location>
</feature>
<evidence type="ECO:0000256" key="7">
    <source>
        <dbReference type="ARBA" id="ARBA00022777"/>
    </source>
</evidence>
<dbReference type="RefSeq" id="XP_004356205.1">
    <property type="nucleotide sequence ID" value="XM_004356152.1"/>
</dbReference>
<dbReference type="PROSITE" id="PS00108">
    <property type="entry name" value="PROTEIN_KINASE_ST"/>
    <property type="match status" value="1"/>
</dbReference>
<dbReference type="InterPro" id="IPR011009">
    <property type="entry name" value="Kinase-like_dom_sf"/>
</dbReference>
<dbReference type="OrthoDB" id="8693905at2759"/>
<keyword evidence="4" id="KW-0723">Serine/threonine-protein kinase</keyword>
<dbReference type="Gene3D" id="3.30.200.20">
    <property type="entry name" value="Phosphorylase Kinase, domain 1"/>
    <property type="match status" value="1"/>
</dbReference>
<accession>F4Q3W5</accession>
<name>F4Q3W5_CACFS</name>
<dbReference type="InterPro" id="IPR051931">
    <property type="entry name" value="PAK3-like"/>
</dbReference>
<feature type="compositionally biased region" description="Basic residues" evidence="10">
    <location>
        <begin position="194"/>
        <end position="213"/>
    </location>
</feature>
<dbReference type="FunFam" id="1.10.510.10:FF:001158">
    <property type="entry name" value="Probable serine/threonine-protein kinase mkcE"/>
    <property type="match status" value="1"/>
</dbReference>
<evidence type="ECO:0000256" key="1">
    <source>
        <dbReference type="ARBA" id="ARBA00001946"/>
    </source>
</evidence>
<evidence type="ECO:0000256" key="8">
    <source>
        <dbReference type="ARBA" id="ARBA00022840"/>
    </source>
</evidence>
<comment type="similarity">
    <text evidence="2">Belongs to the protein kinase superfamily. STE Ser/Thr protein kinase family. STE20 subfamily.</text>
</comment>
<feature type="compositionally biased region" description="Low complexity" evidence="10">
    <location>
        <begin position="61"/>
        <end position="72"/>
    </location>
</feature>
<dbReference type="EC" id="2.7.11.1" evidence="3"/>
<evidence type="ECO:0000256" key="9">
    <source>
        <dbReference type="ARBA" id="ARBA00022842"/>
    </source>
</evidence>
<keyword evidence="6" id="KW-0547">Nucleotide-binding</keyword>
<evidence type="ECO:0000256" key="2">
    <source>
        <dbReference type="ARBA" id="ARBA00008874"/>
    </source>
</evidence>
<sequence>MGLLGLIFKKKKDPSSAHGEEKENKEIQEQENEGLVSSDTSIAIAPKKSKSSKKQSPPPSNTTSNTSDNQTSGGRKDAGEVANNNQHPEDDEPMPTIIMISNSKGLQKSDRKWLSQINLSEEVINTNFPTIVHIMNFLRKKDSIYYKYIEQPEQLAQIKESLKDQMPSVIVSNTAAGGQHSSANSSDEESESKGHHKHHHGRHHHHHHHHHRKSQDNNNNGHSPTNTKQEDQQQTTNNNNIINLDVPIIHITSAAATNESATSSSTIPTTITTTSHNNSINHVIISNPTTHSGKSISYIMEARKRRIDQARIFLEPGVFAKFPDEIETASHKLLVEGNPKEQYKNLDFEARGGFGSVFAAKNKNPHSQYDRAMVALKKMPHRTPKQKRMNLAEIGFMKFCKHPNIVTFLSSYQKNEEVWMIMEFMEGGTLREAISNFIFCESRIAYVAKEILKGIQYMHSHSLCHRDLKSSNIMISMKGEIKLIDFGLAIDFSIEREDIHMCGSPFWMPPEQIQGQPHSFSADIWSFGVCIVEMINRKVPHHNSRLKAMISVVTDGIKFTKAEHPDWSDEILDFLDKCLQVDPTKRSTAQQLLEHPFLLKCCTLKEIKEILPALFMSNTLSKQGLE</sequence>
<keyword evidence="13" id="KW-1185">Reference proteome</keyword>
<dbReference type="GeneID" id="14869572"/>
<protein>
    <recommendedName>
        <fullName evidence="3">non-specific serine/threonine protein kinase</fullName>
        <ecNumber evidence="3">2.7.11.1</ecNumber>
    </recommendedName>
</protein>
<dbReference type="PANTHER" id="PTHR45832">
    <property type="entry name" value="SERINE/THREONINE-PROTEIN KINASE SAMKA-RELATED-RELATED"/>
    <property type="match status" value="1"/>
</dbReference>
<evidence type="ECO:0000256" key="6">
    <source>
        <dbReference type="ARBA" id="ARBA00022741"/>
    </source>
</evidence>
<dbReference type="InterPro" id="IPR001245">
    <property type="entry name" value="Ser-Thr/Tyr_kinase_cat_dom"/>
</dbReference>
<organism evidence="12 13">
    <name type="scientific">Cavenderia fasciculata</name>
    <name type="common">Slime mold</name>
    <name type="synonym">Dictyostelium fasciculatum</name>
    <dbReference type="NCBI Taxonomy" id="261658"/>
    <lineage>
        <taxon>Eukaryota</taxon>
        <taxon>Amoebozoa</taxon>
        <taxon>Evosea</taxon>
        <taxon>Eumycetozoa</taxon>
        <taxon>Dictyostelia</taxon>
        <taxon>Acytosteliales</taxon>
        <taxon>Cavenderiaceae</taxon>
        <taxon>Cavenderia</taxon>
    </lineage>
</organism>
<keyword evidence="5" id="KW-0808">Transferase</keyword>
<evidence type="ECO:0000313" key="13">
    <source>
        <dbReference type="Proteomes" id="UP000007797"/>
    </source>
</evidence>
<dbReference type="PANTHER" id="PTHR45832:SF22">
    <property type="entry name" value="SERINE_THREONINE-PROTEIN KINASE SAMKA-RELATED"/>
    <property type="match status" value="1"/>
</dbReference>
<reference evidence="13" key="1">
    <citation type="journal article" date="2011" name="Genome Res.">
        <title>Phylogeny-wide analysis of social amoeba genomes highlights ancient origins for complex intercellular communication.</title>
        <authorList>
            <person name="Heidel A.J."/>
            <person name="Lawal H.M."/>
            <person name="Felder M."/>
            <person name="Schilde C."/>
            <person name="Helps N.R."/>
            <person name="Tunggal B."/>
            <person name="Rivero F."/>
            <person name="John U."/>
            <person name="Schleicher M."/>
            <person name="Eichinger L."/>
            <person name="Platzer M."/>
            <person name="Noegel A.A."/>
            <person name="Schaap P."/>
            <person name="Gloeckner G."/>
        </authorList>
    </citation>
    <scope>NUCLEOTIDE SEQUENCE [LARGE SCALE GENOMIC DNA]</scope>
    <source>
        <strain evidence="13">SH3</strain>
    </source>
</reference>
<dbReference type="STRING" id="1054147.F4Q3W5"/>
<dbReference type="GO" id="GO:0005524">
    <property type="term" value="F:ATP binding"/>
    <property type="evidence" value="ECO:0007669"/>
    <property type="project" value="UniProtKB-KW"/>
</dbReference>
<feature type="compositionally biased region" description="Basic and acidic residues" evidence="10">
    <location>
        <begin position="13"/>
        <end position="28"/>
    </location>
</feature>
<keyword evidence="9" id="KW-0460">Magnesium</keyword>
<evidence type="ECO:0000256" key="4">
    <source>
        <dbReference type="ARBA" id="ARBA00022527"/>
    </source>
</evidence>
<dbReference type="InterPro" id="IPR000719">
    <property type="entry name" value="Prot_kinase_dom"/>
</dbReference>
<feature type="region of interest" description="Disordered" evidence="10">
    <location>
        <begin position="175"/>
        <end position="233"/>
    </location>
</feature>
<dbReference type="Gene3D" id="1.10.510.10">
    <property type="entry name" value="Transferase(Phosphotransferase) domain 1"/>
    <property type="match status" value="1"/>
</dbReference>
<dbReference type="KEGG" id="dfa:DFA_08719"/>
<proteinExistence type="inferred from homology"/>
<keyword evidence="7" id="KW-0418">Kinase</keyword>